<evidence type="ECO:0000313" key="3">
    <source>
        <dbReference type="Proteomes" id="UP000615446"/>
    </source>
</evidence>
<comment type="caution">
    <text evidence="2">The sequence shown here is derived from an EMBL/GenBank/DDBJ whole genome shotgun (WGS) entry which is preliminary data.</text>
</comment>
<organism evidence="2 3">
    <name type="scientific">Rhizophagus clarus</name>
    <dbReference type="NCBI Taxonomy" id="94130"/>
    <lineage>
        <taxon>Eukaryota</taxon>
        <taxon>Fungi</taxon>
        <taxon>Fungi incertae sedis</taxon>
        <taxon>Mucoromycota</taxon>
        <taxon>Glomeromycotina</taxon>
        <taxon>Glomeromycetes</taxon>
        <taxon>Glomerales</taxon>
        <taxon>Glomeraceae</taxon>
        <taxon>Rhizophagus</taxon>
    </lineage>
</organism>
<keyword evidence="1" id="KW-0472">Membrane</keyword>
<keyword evidence="1" id="KW-1133">Transmembrane helix</keyword>
<evidence type="ECO:0000256" key="1">
    <source>
        <dbReference type="SAM" id="Phobius"/>
    </source>
</evidence>
<dbReference type="Proteomes" id="UP000615446">
    <property type="component" value="Unassembled WGS sequence"/>
</dbReference>
<gene>
    <name evidence="2" type="ORF">RCL2_001846200</name>
</gene>
<sequence>MRSYLYPLSFVSVSSFQSPFHQIKHFSNCKFIFLGYVCFVGSLVNVLFNFSLPTGNSKRSSDTHKNIQDLTTINEYFGSLESWNFGGWSGRVGLDDFGYSNIYGCDTSIFDTSFVRWEPFKKKIFLNETFMTRKVSVDFSKILV</sequence>
<keyword evidence="1" id="KW-0812">Transmembrane</keyword>
<feature type="transmembrane region" description="Helical" evidence="1">
    <location>
        <begin position="31"/>
        <end position="52"/>
    </location>
</feature>
<reference evidence="2" key="1">
    <citation type="submission" date="2019-10" db="EMBL/GenBank/DDBJ databases">
        <title>Conservation and host-specific expression of non-tandemly repeated heterogenous ribosome RNA gene in arbuscular mycorrhizal fungi.</title>
        <authorList>
            <person name="Maeda T."/>
            <person name="Kobayashi Y."/>
            <person name="Nakagawa T."/>
            <person name="Ezawa T."/>
            <person name="Yamaguchi K."/>
            <person name="Bino T."/>
            <person name="Nishimoto Y."/>
            <person name="Shigenobu S."/>
            <person name="Kawaguchi M."/>
        </authorList>
    </citation>
    <scope>NUCLEOTIDE SEQUENCE</scope>
    <source>
        <strain evidence="2">HR1</strain>
    </source>
</reference>
<name>A0A8H3QU96_9GLOM</name>
<dbReference type="AlphaFoldDB" id="A0A8H3QU96"/>
<accession>A0A8H3QU96</accession>
<protein>
    <submittedName>
        <fullName evidence="2">Uncharacterized protein</fullName>
    </submittedName>
</protein>
<dbReference type="EMBL" id="BLAL01000206">
    <property type="protein sequence ID" value="GES91657.1"/>
    <property type="molecule type" value="Genomic_DNA"/>
</dbReference>
<evidence type="ECO:0000313" key="2">
    <source>
        <dbReference type="EMBL" id="GES91657.1"/>
    </source>
</evidence>
<proteinExistence type="predicted"/>